<evidence type="ECO:0000256" key="2">
    <source>
        <dbReference type="ARBA" id="ARBA00004514"/>
    </source>
</evidence>
<proteinExistence type="inferred from homology"/>
<dbReference type="SUPFAM" id="SSF47323">
    <property type="entry name" value="Anticodon-binding domain of a subclass of class I aminoacyl-tRNA synthetases"/>
    <property type="match status" value="1"/>
</dbReference>
<reference evidence="21" key="2">
    <citation type="submission" date="2025-08" db="UniProtKB">
        <authorList>
            <consortium name="Ensembl"/>
        </authorList>
    </citation>
    <scope>IDENTIFICATION</scope>
</reference>
<dbReference type="InterPro" id="IPR057033">
    <property type="entry name" value="Ubiquitin_IARS1"/>
</dbReference>
<keyword evidence="10 17" id="KW-0648">Protein biosynthesis</keyword>
<dbReference type="eggNOG" id="KOG0434">
    <property type="taxonomic scope" value="Eukaryota"/>
</dbReference>
<dbReference type="GO" id="GO:0005524">
    <property type="term" value="F:ATP binding"/>
    <property type="evidence" value="ECO:0007669"/>
    <property type="project" value="UniProtKB-KW"/>
</dbReference>
<keyword evidence="7 17" id="KW-0436">Ligase</keyword>
<reference evidence="21" key="3">
    <citation type="submission" date="2025-09" db="UniProtKB">
        <authorList>
            <consortium name="Ensembl"/>
        </authorList>
    </citation>
    <scope>IDENTIFICATION</scope>
</reference>
<dbReference type="PRINTS" id="PR00984">
    <property type="entry name" value="TRNASYNTHILE"/>
</dbReference>
<dbReference type="InterPro" id="IPR009080">
    <property type="entry name" value="tRNAsynth_Ia_anticodon-bd"/>
</dbReference>
<dbReference type="InterPro" id="IPR009008">
    <property type="entry name" value="Val/Leu/Ile-tRNA-synth_edit"/>
</dbReference>
<keyword evidence="5" id="KW-0963">Cytoplasm</keyword>
<keyword evidence="11" id="KW-0007">Acetylation</keyword>
<evidence type="ECO:0000256" key="14">
    <source>
        <dbReference type="ARBA" id="ARBA00048359"/>
    </source>
</evidence>
<dbReference type="FunFam" id="3.40.50.620:FF:000414">
    <property type="entry name" value="Isoleucine--tRNA ligase, cytoplasmic-like"/>
    <property type="match status" value="1"/>
</dbReference>
<organism evidence="21 22">
    <name type="scientific">Gasterosteus aculeatus aculeatus</name>
    <name type="common">three-spined stickleback</name>
    <dbReference type="NCBI Taxonomy" id="481459"/>
    <lineage>
        <taxon>Eukaryota</taxon>
        <taxon>Metazoa</taxon>
        <taxon>Chordata</taxon>
        <taxon>Craniata</taxon>
        <taxon>Vertebrata</taxon>
        <taxon>Euteleostomi</taxon>
        <taxon>Actinopterygii</taxon>
        <taxon>Neopterygii</taxon>
        <taxon>Teleostei</taxon>
        <taxon>Neoteleostei</taxon>
        <taxon>Acanthomorphata</taxon>
        <taxon>Eupercaria</taxon>
        <taxon>Perciformes</taxon>
        <taxon>Cottioidei</taxon>
        <taxon>Gasterosteales</taxon>
        <taxon>Gasterosteidae</taxon>
        <taxon>Gasterosteus</taxon>
    </lineage>
</organism>
<evidence type="ECO:0000256" key="1">
    <source>
        <dbReference type="ARBA" id="ARBA00003170"/>
    </source>
</evidence>
<keyword evidence="22" id="KW-1185">Reference proteome</keyword>
<dbReference type="Gene3D" id="3.40.50.620">
    <property type="entry name" value="HUPs"/>
    <property type="match status" value="2"/>
</dbReference>
<evidence type="ECO:0000256" key="8">
    <source>
        <dbReference type="ARBA" id="ARBA00022741"/>
    </source>
</evidence>
<dbReference type="GeneTree" id="ENSGT00550000074921"/>
<dbReference type="InterPro" id="IPR013155">
    <property type="entry name" value="M/V/L/I-tRNA-synth_anticd-bd"/>
</dbReference>
<dbReference type="OMA" id="EIIVIHK"/>
<evidence type="ECO:0000256" key="10">
    <source>
        <dbReference type="ARBA" id="ARBA00022917"/>
    </source>
</evidence>
<dbReference type="PROSITE" id="PS00178">
    <property type="entry name" value="AA_TRNA_LIGASE_I"/>
    <property type="match status" value="1"/>
</dbReference>
<comment type="catalytic activity">
    <reaction evidence="14">
        <text>tRNA(Ile) + L-isoleucine + ATP = L-isoleucyl-tRNA(Ile) + AMP + diphosphate</text>
        <dbReference type="Rhea" id="RHEA:11060"/>
        <dbReference type="Rhea" id="RHEA-COMP:9666"/>
        <dbReference type="Rhea" id="RHEA-COMP:9695"/>
        <dbReference type="ChEBI" id="CHEBI:30616"/>
        <dbReference type="ChEBI" id="CHEBI:33019"/>
        <dbReference type="ChEBI" id="CHEBI:58045"/>
        <dbReference type="ChEBI" id="CHEBI:78442"/>
        <dbReference type="ChEBI" id="CHEBI:78528"/>
        <dbReference type="ChEBI" id="CHEBI:456215"/>
        <dbReference type="EC" id="6.1.1.5"/>
    </reaction>
</comment>
<dbReference type="SUPFAM" id="SSF50677">
    <property type="entry name" value="ValRS/IleRS/LeuRS editing domain"/>
    <property type="match status" value="1"/>
</dbReference>
<feature type="domain" description="Isoleucine--tRNA ligase cytoplasmic ubiquitin-like" evidence="20">
    <location>
        <begin position="1050"/>
        <end position="1133"/>
    </location>
</feature>
<dbReference type="GO" id="GO:0006428">
    <property type="term" value="P:isoleucyl-tRNA aminoacylation"/>
    <property type="evidence" value="ECO:0007669"/>
    <property type="project" value="InterPro"/>
</dbReference>
<feature type="domain" description="Isoleucine--tRNA ligase cytoplasmic ubiquitin-like" evidence="20">
    <location>
        <begin position="1143"/>
        <end position="1233"/>
    </location>
</feature>
<dbReference type="GO" id="GO:0005829">
    <property type="term" value="C:cytosol"/>
    <property type="evidence" value="ECO:0007669"/>
    <property type="project" value="UniProtKB-SubCell"/>
</dbReference>
<dbReference type="InParanoid" id="G3NVR3"/>
<evidence type="ECO:0000256" key="4">
    <source>
        <dbReference type="ARBA" id="ARBA00013165"/>
    </source>
</evidence>
<dbReference type="CDD" id="cd00818">
    <property type="entry name" value="IleRS_core"/>
    <property type="match status" value="1"/>
</dbReference>
<accession>G3NVR3</accession>
<dbReference type="AlphaFoldDB" id="G3NVR3"/>
<keyword evidence="9 17" id="KW-0067">ATP-binding</keyword>
<dbReference type="FunFam" id="3.40.50.620:FF:000050">
    <property type="entry name" value="Isoleucyl-tRNA synthetase,cytoplasmic"/>
    <property type="match status" value="1"/>
</dbReference>
<keyword evidence="6" id="KW-0597">Phosphoprotein</keyword>
<dbReference type="Pfam" id="PF19302">
    <property type="entry name" value="DUF5915"/>
    <property type="match status" value="1"/>
</dbReference>
<evidence type="ECO:0000256" key="17">
    <source>
        <dbReference type="RuleBase" id="RU363035"/>
    </source>
</evidence>
<evidence type="ECO:0000256" key="9">
    <source>
        <dbReference type="ARBA" id="ARBA00022840"/>
    </source>
</evidence>
<evidence type="ECO:0000256" key="6">
    <source>
        <dbReference type="ARBA" id="ARBA00022553"/>
    </source>
</evidence>
<evidence type="ECO:0000259" key="20">
    <source>
        <dbReference type="Pfam" id="PF23567"/>
    </source>
</evidence>
<reference evidence="21 22" key="1">
    <citation type="journal article" date="2021" name="G3 (Bethesda)">
        <title>Improved contiguity of the threespine stickleback genome using long-read sequencing.</title>
        <authorList>
            <person name="Nath S."/>
            <person name="Shaw D.E."/>
            <person name="White M.A."/>
        </authorList>
    </citation>
    <scope>NUCLEOTIDE SEQUENCE [LARGE SCALE GENOMIC DNA]</scope>
    <source>
        <strain evidence="21 22">Lake Benthic</strain>
    </source>
</reference>
<dbReference type="Pfam" id="PF00133">
    <property type="entry name" value="tRNA-synt_1"/>
    <property type="match status" value="1"/>
</dbReference>
<sequence length="1236" mass="141405">MVEPVPESINFPSEEEKILQFWQKKDCFQECLKQSKNRPKYTFYDGPPFATGLPHYGHILAGTIKDIVTRFAHQSGFHVDRRFGWDCHGLPVEYEIDKTLGIKGPDDVAKMGIAEYNQQCRNIVMRYSNEWESSVTRMGRWIDFKNDYKTLYPWFMETVWWVFKQLYDKGLVYRGVKVMPFSTACNTPLSNFESNQNYKDVQDPSVIVNFPLVGNEDVALIAWTTTPWTLPSNLALCVNPEFIYVKVKDNATEKTYILMEARLGVLFKTESEYTLLDKFPGKTLKGKKYKPLFEYFAEDDYRVCTEYKIIQRDQAPICPVDASGCFTAEVTDFVGQYVKDADKNIIKWLKEKGRLVNASSFKHSYPFCWRSDTPLIYKAVPSWFVRVEHMVEKLLDNNSKCYWVPEFVRERRFGNWLRDARDWAISRNRYWGTPIPLWVSDDFEEVVCVGSIAELEELTGVKVTDLHRESIDGLTIPSRCGKGTLRRITEVFDCWFESGSMPYAQAHYPFENRKEFEDTFPADFIAEGIDQTRGWFYTLLVLSTALFGKPPFKNVIVNGLVLAGDGQKMSKRKKNYPDPGLVVQQYGADALRLYLINSPVVRAENLRFKEEGVRDVLKDVFLPWYNAYRFLVQNVQRLQKEEGIQFLYNENTAKQSDNIMDKWIQSFTQSLIQFFKAEMDAYHLYTVVPRLVKFVDMLTNWYVRTNRRRLKGESGTEDCLWALETLFSVLFSMCRLMAPFTPFITETMYQNLRHLIDPASVEEKDSGSIHYLMLPQVRETVIDKRIESAVCQMQSVIELGRVIRDRKTLPVKYPLKEVVVIHQDPEALKDIQSLQKYILEELNVRQLTLSSDKDKYGIRLRAEPDHMVLGKRLKGAFKAVTASIKELTSEQLEVFQKTGSIQVDGHELHEEDLRLIYTFNQSSDSAAQYEAHSDAQVLVLLDVSPDQSMMDEGVAREVINRIQKLRKKGHLVPSDEITVYYRCQPEGQYLDSVIQAHTDFILATTKAPLLPFPIPKPASVIIEEKTQLKGSDLDLAIVKGSSAPQAPLNGPACTFVNVRAKVNNKEQERMVLLENPKGDNKLDLDKLKKVCSSIFGTNYTQLRLFNSSSELTSKMDLQALSGKTLSVTAGASSPGPPPTSDPLLCPYVNLLLCNAQPAECLTGEVATLLLENPVGQNGLHYSALLSEAAKVFGLRSRRLQLYLDQDLTQELPADSSVKSLDTKTLFVRVRPTTAEA</sequence>
<dbReference type="SUPFAM" id="SSF52374">
    <property type="entry name" value="Nucleotidylyl transferase"/>
    <property type="match status" value="1"/>
</dbReference>
<dbReference type="InterPro" id="IPR023586">
    <property type="entry name" value="Ile-tRNA-ligase_type2"/>
</dbReference>
<dbReference type="GO" id="GO:0002161">
    <property type="term" value="F:aminoacyl-tRNA deacylase activity"/>
    <property type="evidence" value="ECO:0007669"/>
    <property type="project" value="InterPro"/>
</dbReference>
<evidence type="ECO:0000256" key="15">
    <source>
        <dbReference type="ARBA" id="ARBA00063494"/>
    </source>
</evidence>
<dbReference type="InterPro" id="IPR014729">
    <property type="entry name" value="Rossmann-like_a/b/a_fold"/>
</dbReference>
<comment type="subunit">
    <text evidence="15">Part of a multisubunit complex that groups tRNA ligases for Arg (RARS1), Asp (DARS1), Gln (QARS1), Ile (IARS1), Leu (LARS1), Lys (KARS1), Met (MARS1) the bifunctional ligase for Glu and Pro (EPRS1) and the auxiliary subunits AIMP1/p43, AIMP2/p38 and EEF1E1/p18.</text>
</comment>
<dbReference type="InterPro" id="IPR002301">
    <property type="entry name" value="Ile-tRNA-ligase"/>
</dbReference>
<dbReference type="GO" id="GO:0000049">
    <property type="term" value="F:tRNA binding"/>
    <property type="evidence" value="ECO:0007669"/>
    <property type="project" value="InterPro"/>
</dbReference>
<evidence type="ECO:0000256" key="7">
    <source>
        <dbReference type="ARBA" id="ARBA00022598"/>
    </source>
</evidence>
<comment type="subcellular location">
    <subcellularLocation>
        <location evidence="2">Cytoplasm</location>
        <location evidence="2">Cytosol</location>
    </subcellularLocation>
</comment>
<evidence type="ECO:0000259" key="19">
    <source>
        <dbReference type="Pfam" id="PF08264"/>
    </source>
</evidence>
<evidence type="ECO:0000313" key="21">
    <source>
        <dbReference type="Ensembl" id="ENSGACP00000009432.2"/>
    </source>
</evidence>
<dbReference type="FunFam" id="1.10.730.10:FF:000004">
    <property type="entry name" value="Isoleucyl-tRNA synthetase, cytoplasmic"/>
    <property type="match status" value="1"/>
</dbReference>
<dbReference type="InterPro" id="IPR002300">
    <property type="entry name" value="aa-tRNA-synth_Ia"/>
</dbReference>
<evidence type="ECO:0000256" key="11">
    <source>
        <dbReference type="ARBA" id="ARBA00022990"/>
    </source>
</evidence>
<evidence type="ECO:0000256" key="16">
    <source>
        <dbReference type="ARBA" id="ARBA00069879"/>
    </source>
</evidence>
<evidence type="ECO:0000256" key="5">
    <source>
        <dbReference type="ARBA" id="ARBA00022490"/>
    </source>
</evidence>
<evidence type="ECO:0000256" key="13">
    <source>
        <dbReference type="ARBA" id="ARBA00032665"/>
    </source>
</evidence>
<dbReference type="Bgee" id="ENSGACG00000007055">
    <property type="expression patterns" value="Expressed in embryo and 13 other cell types or tissues"/>
</dbReference>
<dbReference type="STRING" id="69293.ENSGACP00000009432"/>
<feature type="domain" description="Aminoacyl-tRNA synthetase class Ia" evidence="18">
    <location>
        <begin position="17"/>
        <end position="606"/>
    </location>
</feature>
<name>G3NVR3_GASAC</name>
<dbReference type="Pfam" id="PF08264">
    <property type="entry name" value="Anticodon_1"/>
    <property type="match status" value="1"/>
</dbReference>
<keyword evidence="12 17" id="KW-0030">Aminoacyl-tRNA synthetase</keyword>
<feature type="domain" description="Methionyl/Valyl/Leucyl/Isoleucyl-tRNA synthetase anticodon-binding" evidence="19">
    <location>
        <begin position="661"/>
        <end position="817"/>
    </location>
</feature>
<evidence type="ECO:0000259" key="18">
    <source>
        <dbReference type="Pfam" id="PF00133"/>
    </source>
</evidence>
<dbReference type="PANTHER" id="PTHR42780">
    <property type="entry name" value="SOLEUCYL-TRNA SYNTHETASE"/>
    <property type="match status" value="1"/>
</dbReference>
<dbReference type="Gene3D" id="3.90.740.10">
    <property type="entry name" value="Valyl/Leucyl/Isoleucyl-tRNA synthetase, editing domain"/>
    <property type="match status" value="1"/>
</dbReference>
<evidence type="ECO:0000256" key="3">
    <source>
        <dbReference type="ARBA" id="ARBA00005594"/>
    </source>
</evidence>
<dbReference type="CDD" id="cd07961">
    <property type="entry name" value="Anticodon_Ia_Ile_ABEc"/>
    <property type="match status" value="1"/>
</dbReference>
<dbReference type="GO" id="GO:0017101">
    <property type="term" value="C:aminoacyl-tRNA synthetase multienzyme complex"/>
    <property type="evidence" value="ECO:0007669"/>
    <property type="project" value="UniProtKB-ARBA"/>
</dbReference>
<comment type="function">
    <text evidence="1">Catalyzes the specific attachment of an amino acid to its cognate tRNA in a 2 step reaction: the amino acid (AA) is first activated by ATP to form AA-AMP and then transferred to the acceptor end of the tRNA.</text>
</comment>
<evidence type="ECO:0000256" key="12">
    <source>
        <dbReference type="ARBA" id="ARBA00023146"/>
    </source>
</evidence>
<keyword evidence="8 17" id="KW-0547">Nucleotide-binding</keyword>
<evidence type="ECO:0000313" key="22">
    <source>
        <dbReference type="Proteomes" id="UP000007635"/>
    </source>
</evidence>
<dbReference type="InterPro" id="IPR033709">
    <property type="entry name" value="Anticodon_Ile_ABEc"/>
</dbReference>
<dbReference type="PANTHER" id="PTHR42780:SF1">
    <property type="entry name" value="ISOLEUCINE--TRNA LIGASE, CYTOPLASMIC"/>
    <property type="match status" value="1"/>
</dbReference>
<dbReference type="Gene3D" id="1.10.730.10">
    <property type="entry name" value="Isoleucyl-tRNA Synthetase, Domain 1"/>
    <property type="match status" value="1"/>
</dbReference>
<dbReference type="Pfam" id="PF23567">
    <property type="entry name" value="Ubiquitin_IARS1"/>
    <property type="match status" value="2"/>
</dbReference>
<dbReference type="EC" id="6.1.1.5" evidence="4"/>
<dbReference type="Ensembl" id="ENSGACT00000009452.2">
    <property type="protein sequence ID" value="ENSGACP00000009432.2"/>
    <property type="gene ID" value="ENSGACG00000007055.2"/>
</dbReference>
<comment type="similarity">
    <text evidence="3 17">Belongs to the class-I aminoacyl-tRNA synthetase family.</text>
</comment>
<dbReference type="Proteomes" id="UP000007635">
    <property type="component" value="Chromosome XVII"/>
</dbReference>
<protein>
    <recommendedName>
        <fullName evidence="16">Isoleucine--tRNA ligase, cytoplasmic</fullName>
        <ecNumber evidence="4">6.1.1.5</ecNumber>
    </recommendedName>
    <alternativeName>
        <fullName evidence="13">Isoleucyl-tRNA synthetase</fullName>
    </alternativeName>
</protein>
<dbReference type="GO" id="GO:0004822">
    <property type="term" value="F:isoleucine-tRNA ligase activity"/>
    <property type="evidence" value="ECO:0007669"/>
    <property type="project" value="UniProtKB-EC"/>
</dbReference>
<dbReference type="InterPro" id="IPR001412">
    <property type="entry name" value="aa-tRNA-synth_I_CS"/>
</dbReference>